<dbReference type="InterPro" id="IPR036485">
    <property type="entry name" value="Glu_synth_asu_C_sf"/>
</dbReference>
<proteinExistence type="predicted"/>
<dbReference type="EC" id="1.2.7.12" evidence="2"/>
<protein>
    <recommendedName>
        <fullName evidence="2">formylmethanofuran dehydrogenase</fullName>
        <ecNumber evidence="2">1.2.7.12</ecNumber>
    </recommendedName>
</protein>
<dbReference type="PANTHER" id="PTHR39673:SF5">
    <property type="entry name" value="TUNGSTEN-CONTAINING FORMYLMETHANOFURAN DEHYDROGENASE 2 SUBUNIT C"/>
    <property type="match status" value="1"/>
</dbReference>
<evidence type="ECO:0000313" key="5">
    <source>
        <dbReference type="Proteomes" id="UP001218895"/>
    </source>
</evidence>
<dbReference type="KEGG" id="manq:L1994_01175"/>
<dbReference type="GO" id="GO:0046914">
    <property type="term" value="F:transition metal ion binding"/>
    <property type="evidence" value="ECO:0007669"/>
    <property type="project" value="InterPro"/>
</dbReference>
<dbReference type="SUPFAM" id="SSF69336">
    <property type="entry name" value="Alpha subunit of glutamate synthase, C-terminal domain"/>
    <property type="match status" value="1"/>
</dbReference>
<name>A0AAF0FR41_9EURY</name>
<evidence type="ECO:0000256" key="1">
    <source>
        <dbReference type="ARBA" id="ARBA00004830"/>
    </source>
</evidence>
<dbReference type="Proteomes" id="UP001218895">
    <property type="component" value="Chromosome"/>
</dbReference>
<sequence length="261" mass="28527">MKIELTLKPRKNPFIPVEAEAITPVTFLEKEAEEIKIWGGNREKNISEIFEVKTSGKADSEKDVEIEINGNCFFVKRVGEYMKDGKITVNGNIGMHCGNFMSGGVIEISGNSDSWLGREMKGGEIICRRNTGHYCGSGYRGEKTGILGGKITVEGNAGDFIGEFMAGGEIICKGSAGSMPGAEMLKGGLTIYGNTDTPCANMRGGTCYILGEAKDILPTFKKTESVFNPDFKKEFIVYEGDYANRSHKGKIFVAKQDRKTK</sequence>
<dbReference type="RefSeq" id="WP_278099875.1">
    <property type="nucleotide sequence ID" value="NZ_CP091092.1"/>
</dbReference>
<comment type="pathway">
    <text evidence="1">One-carbon metabolism; methanogenesis from CO(2); 5,10-methenyl-5,6,7,8-tetrahydromethanopterin from CO(2): step 1/3.</text>
</comment>
<evidence type="ECO:0000256" key="2">
    <source>
        <dbReference type="ARBA" id="ARBA00012692"/>
    </source>
</evidence>
<evidence type="ECO:0000256" key="3">
    <source>
        <dbReference type="ARBA" id="ARBA00048228"/>
    </source>
</evidence>
<comment type="catalytic activity">
    <reaction evidence="3">
        <text>N-formylmethanofuran + 2 oxidized [2Fe-2S]-[ferredoxin] + H2O = methanofuran + 2 reduced [2Fe-2S]-[ferredoxin] + CO2 + H(+)</text>
        <dbReference type="Rhea" id="RHEA:19841"/>
        <dbReference type="Rhea" id="RHEA-COMP:10000"/>
        <dbReference type="Rhea" id="RHEA-COMP:10001"/>
        <dbReference type="ChEBI" id="CHEBI:15377"/>
        <dbReference type="ChEBI" id="CHEBI:15378"/>
        <dbReference type="ChEBI" id="CHEBI:16526"/>
        <dbReference type="ChEBI" id="CHEBI:33737"/>
        <dbReference type="ChEBI" id="CHEBI:33738"/>
        <dbReference type="ChEBI" id="CHEBI:57727"/>
        <dbReference type="ChEBI" id="CHEBI:58151"/>
        <dbReference type="EC" id="1.2.7.12"/>
    </reaction>
</comment>
<dbReference type="GeneID" id="79948964"/>
<evidence type="ECO:0000313" key="4">
    <source>
        <dbReference type="EMBL" id="WFN37037.1"/>
    </source>
</evidence>
<gene>
    <name evidence="4" type="ORF">L1994_01175</name>
</gene>
<dbReference type="NCBIfam" id="TIGR03122">
    <property type="entry name" value="one_C_dehyd_C"/>
    <property type="match status" value="1"/>
</dbReference>
<dbReference type="InterPro" id="IPR017550">
    <property type="entry name" value="Formylmethanofuran_DH_suC"/>
</dbReference>
<keyword evidence="4" id="KW-0560">Oxidoreductase</keyword>
<dbReference type="EMBL" id="CP091092">
    <property type="protein sequence ID" value="WFN37037.1"/>
    <property type="molecule type" value="Genomic_DNA"/>
</dbReference>
<dbReference type="Gene3D" id="2.160.20.60">
    <property type="entry name" value="Glutamate synthase, alpha subunit, C-terminal domain"/>
    <property type="match status" value="1"/>
</dbReference>
<dbReference type="AlphaFoldDB" id="A0AAF0FR41"/>
<dbReference type="GO" id="GO:0018493">
    <property type="term" value="F:formylmethanofuran dehydrogenase activity"/>
    <property type="evidence" value="ECO:0007669"/>
    <property type="project" value="UniProtKB-EC"/>
</dbReference>
<accession>A0AAF0FR41</accession>
<organism evidence="4 5">
    <name type="scientific">Methanomicrobium antiquum</name>
    <dbReference type="NCBI Taxonomy" id="487686"/>
    <lineage>
        <taxon>Archaea</taxon>
        <taxon>Methanobacteriati</taxon>
        <taxon>Methanobacteriota</taxon>
        <taxon>Stenosarchaea group</taxon>
        <taxon>Methanomicrobia</taxon>
        <taxon>Methanomicrobiales</taxon>
        <taxon>Methanomicrobiaceae</taxon>
        <taxon>Methanomicrobium</taxon>
    </lineage>
</organism>
<dbReference type="PANTHER" id="PTHR39673">
    <property type="entry name" value="TUNGSTEN FORMYLMETHANOFURAN DEHYDROGENASE, SUBUNIT C (FWDC)"/>
    <property type="match status" value="1"/>
</dbReference>
<dbReference type="GO" id="GO:0015948">
    <property type="term" value="P:methanogenesis"/>
    <property type="evidence" value="ECO:0007669"/>
    <property type="project" value="InterPro"/>
</dbReference>
<reference evidence="4" key="1">
    <citation type="submission" date="2022-01" db="EMBL/GenBank/DDBJ databases">
        <title>Complete genome of Methanomicrobium antiquum DSM 21220.</title>
        <authorList>
            <person name="Chen S.-C."/>
            <person name="You Y.-T."/>
            <person name="Zhou Y.-Z."/>
            <person name="Lai M.-C."/>
        </authorList>
    </citation>
    <scope>NUCLEOTIDE SEQUENCE</scope>
    <source>
        <strain evidence="4">DSM 21220</strain>
    </source>
</reference>
<keyword evidence="5" id="KW-1185">Reference proteome</keyword>